<accession>B3TBZ7</accession>
<dbReference type="InterPro" id="IPR016024">
    <property type="entry name" value="ARM-type_fold"/>
</dbReference>
<keyword evidence="2" id="KW-0456">Lyase</keyword>
<dbReference type="Pfam" id="PF13646">
    <property type="entry name" value="HEAT_2"/>
    <property type="match status" value="1"/>
</dbReference>
<feature type="region of interest" description="Disordered" evidence="1">
    <location>
        <begin position="274"/>
        <end position="293"/>
    </location>
</feature>
<proteinExistence type="predicted"/>
<dbReference type="InterPro" id="IPR004155">
    <property type="entry name" value="PBS_lyase_HEAT"/>
</dbReference>
<dbReference type="SMART" id="SM00567">
    <property type="entry name" value="EZ_HEAT"/>
    <property type="match status" value="4"/>
</dbReference>
<feature type="compositionally biased region" description="Basic and acidic residues" evidence="1">
    <location>
        <begin position="146"/>
        <end position="157"/>
    </location>
</feature>
<dbReference type="Pfam" id="PF03130">
    <property type="entry name" value="HEAT_PBS"/>
    <property type="match status" value="1"/>
</dbReference>
<dbReference type="AlphaFoldDB" id="B3TBZ7"/>
<protein>
    <submittedName>
        <fullName evidence="2">Putative PBS lyase HEAT-like repeat protein</fullName>
    </submittedName>
</protein>
<sequence length="448" mass="49773">MVTYRKSTPAEVKGYAKHYAENGDYITAIDYYEEIGETGEISGLLGKFEKEDPVNFRAYKMRTANDVDGLIKAVEYFDDDDDSLFVVMAAARELGKLGDKRAVGPLIGVLENNKLAPVCRSKSATALGKLGDNRAVEPLTKILTAPEKEHETDAPDRDESEDGESWVEPSMIKSWKEEHEQFISEGGFWHDMLYGEIRSFRSHVAQALGELGDKRTVEILIGMLEPKFDMDTAEMVAEDNKVRDGVALALGKLGKRGVEGSELAVEPLLNTLRDDSPNSQFSNRASESGSDDDFELRGAVHEALTSFGEAIAPQLILFLKQNQITVPQDIDSDYPILTTISPAAIGAEFERQEMYDEADKWYNSQGMLKEAADARRKKADMSASKTEIHGDYVDDRDTIIKDSVISKSNIGSGGSSKMQELKELKEMFDSGFISKEEMEEMKKEILGK</sequence>
<gene>
    <name evidence="2" type="ORF">ALOHA_HF4000APKG10F17ctg1g6</name>
</gene>
<feature type="region of interest" description="Disordered" evidence="1">
    <location>
        <begin position="142"/>
        <end position="168"/>
    </location>
</feature>
<dbReference type="GO" id="GO:0016491">
    <property type="term" value="F:oxidoreductase activity"/>
    <property type="evidence" value="ECO:0007669"/>
    <property type="project" value="TreeGrafter"/>
</dbReference>
<dbReference type="EMBL" id="EU016666">
    <property type="protein sequence ID" value="ABZ10106.1"/>
    <property type="molecule type" value="Genomic_DNA"/>
</dbReference>
<dbReference type="Gene3D" id="1.25.10.10">
    <property type="entry name" value="Leucine-rich Repeat Variant"/>
    <property type="match status" value="2"/>
</dbReference>
<evidence type="ECO:0000313" key="2">
    <source>
        <dbReference type="EMBL" id="ABZ10106.1"/>
    </source>
</evidence>
<dbReference type="InterPro" id="IPR011989">
    <property type="entry name" value="ARM-like"/>
</dbReference>
<evidence type="ECO:0000256" key="1">
    <source>
        <dbReference type="SAM" id="MobiDB-lite"/>
    </source>
</evidence>
<reference evidence="2" key="1">
    <citation type="journal article" date="2008" name="ISME J.">
        <title>Genomic patterns of recombination, clonal divergence and environment in marine microbial populations.</title>
        <authorList>
            <person name="Konstantinidis K.T."/>
            <person name="Delong E.F."/>
        </authorList>
    </citation>
    <scope>NUCLEOTIDE SEQUENCE</scope>
</reference>
<dbReference type="GO" id="GO:0016829">
    <property type="term" value="F:lyase activity"/>
    <property type="evidence" value="ECO:0007669"/>
    <property type="project" value="UniProtKB-KW"/>
</dbReference>
<dbReference type="PANTHER" id="PTHR12697">
    <property type="entry name" value="PBS LYASE HEAT-LIKE PROTEIN"/>
    <property type="match status" value="1"/>
</dbReference>
<dbReference type="PANTHER" id="PTHR12697:SF5">
    <property type="entry name" value="DEOXYHYPUSINE HYDROXYLASE"/>
    <property type="match status" value="1"/>
</dbReference>
<dbReference type="SUPFAM" id="SSF48371">
    <property type="entry name" value="ARM repeat"/>
    <property type="match status" value="1"/>
</dbReference>
<feature type="compositionally biased region" description="Polar residues" evidence="1">
    <location>
        <begin position="277"/>
        <end position="288"/>
    </location>
</feature>
<organism evidence="2">
    <name type="scientific">uncultured marine microorganism HF4000_APKG10F17</name>
    <dbReference type="NCBI Taxonomy" id="455558"/>
    <lineage>
        <taxon>unclassified sequences</taxon>
        <taxon>environmental samples</taxon>
    </lineage>
</organism>
<name>B3TBZ7_9ZZZZ</name>